<evidence type="ECO:0000256" key="2">
    <source>
        <dbReference type="ARBA" id="ARBA00022448"/>
    </source>
</evidence>
<keyword evidence="5 7" id="KW-1133">Transmembrane helix</keyword>
<dbReference type="Gene3D" id="1.20.1250.20">
    <property type="entry name" value="MFS general substrate transporter like domains"/>
    <property type="match status" value="1"/>
</dbReference>
<dbReference type="PROSITE" id="PS50850">
    <property type="entry name" value="MFS"/>
    <property type="match status" value="1"/>
</dbReference>
<feature type="domain" description="Major facilitator superfamily (MFS) profile" evidence="8">
    <location>
        <begin position="2"/>
        <end position="445"/>
    </location>
</feature>
<feature type="transmembrane region" description="Helical" evidence="7">
    <location>
        <begin position="69"/>
        <end position="87"/>
    </location>
</feature>
<keyword evidence="6 7" id="KW-0472">Membrane</keyword>
<evidence type="ECO:0000259" key="8">
    <source>
        <dbReference type="PROSITE" id="PS50850"/>
    </source>
</evidence>
<dbReference type="RefSeq" id="WP_085385678.1">
    <property type="nucleotide sequence ID" value="NZ_NAFJ01000157.1"/>
</dbReference>
<keyword evidence="3" id="KW-1003">Cell membrane</keyword>
<feature type="transmembrane region" description="Helical" evidence="7">
    <location>
        <begin position="154"/>
        <end position="174"/>
    </location>
</feature>
<feature type="transmembrane region" description="Helical" evidence="7">
    <location>
        <begin position="225"/>
        <end position="244"/>
    </location>
</feature>
<comment type="subcellular location">
    <subcellularLocation>
        <location evidence="1">Cell membrane</location>
        <topology evidence="1">Multi-pass membrane protein</topology>
    </subcellularLocation>
</comment>
<accession>A0ABX3WSI5</accession>
<evidence type="ECO:0000256" key="1">
    <source>
        <dbReference type="ARBA" id="ARBA00004651"/>
    </source>
</evidence>
<keyword evidence="10" id="KW-1185">Reference proteome</keyword>
<dbReference type="InterPro" id="IPR011701">
    <property type="entry name" value="MFS"/>
</dbReference>
<organism evidence="9 10">
    <name type="scientific">Bradyrhizobium canariense</name>
    <dbReference type="NCBI Taxonomy" id="255045"/>
    <lineage>
        <taxon>Bacteria</taxon>
        <taxon>Pseudomonadati</taxon>
        <taxon>Pseudomonadota</taxon>
        <taxon>Alphaproteobacteria</taxon>
        <taxon>Hyphomicrobiales</taxon>
        <taxon>Nitrobacteraceae</taxon>
        <taxon>Bradyrhizobium</taxon>
    </lineage>
</organism>
<keyword evidence="2" id="KW-0813">Transport</keyword>
<sequence>MVLTACVLASSMAFIDGTALPVVLPILRADFGADLASVQWVLNGYMLALASLILIGGALADVYGKARMLVVGCVLFGLASAACALAPSPAWLITARVVQGAAAAIITPASLALVGATYPRAERNRAIGVWAAASALTTAGGPVLGGWLPETFGWPSVFWINPPLALLAVGVLLVSAGRDDLIQRRFDGIGAAILALALGTLTWALSQIGPNQTRAAANAPAQSVTVLTIVAGFGILGFAVYALWERRSEHPMTPPRLVENRTFLGLNFATLMIYTGISIVFFLLPFDLVDRRALSSTDAGLAFLPFTLGVGLLSSVFGGLADKIGTRTMLIAGPAGAALAYVWLALGHKESLMLGVIVPMTLLGLSFAVLVTPLTASVMSSVDQTDEGLASGINNAASRIAQLAGAALAAGTASFESGYEVGLAVAAATSICGAFTAAIIAMPADTKADGSGGV</sequence>
<proteinExistence type="predicted"/>
<dbReference type="CDD" id="cd17321">
    <property type="entry name" value="MFS_MMR_MDR_like"/>
    <property type="match status" value="1"/>
</dbReference>
<dbReference type="SUPFAM" id="SSF103473">
    <property type="entry name" value="MFS general substrate transporter"/>
    <property type="match status" value="1"/>
</dbReference>
<evidence type="ECO:0000256" key="5">
    <source>
        <dbReference type="ARBA" id="ARBA00022989"/>
    </source>
</evidence>
<comment type="caution">
    <text evidence="9">The sequence shown here is derived from an EMBL/GenBank/DDBJ whole genome shotgun (WGS) entry which is preliminary data.</text>
</comment>
<dbReference type="Pfam" id="PF07690">
    <property type="entry name" value="MFS_1"/>
    <property type="match status" value="2"/>
</dbReference>
<evidence type="ECO:0000313" key="9">
    <source>
        <dbReference type="EMBL" id="OSJ21046.1"/>
    </source>
</evidence>
<dbReference type="Gene3D" id="1.20.1720.10">
    <property type="entry name" value="Multidrug resistance protein D"/>
    <property type="match status" value="1"/>
</dbReference>
<gene>
    <name evidence="9" type="ORF">BST63_35545</name>
</gene>
<evidence type="ECO:0000313" key="10">
    <source>
        <dbReference type="Proteomes" id="UP000193884"/>
    </source>
</evidence>
<dbReference type="PRINTS" id="PR01036">
    <property type="entry name" value="TCRTETB"/>
</dbReference>
<protein>
    <submittedName>
        <fullName evidence="9">Arabinose ABC transporter permease</fullName>
    </submittedName>
</protein>
<keyword evidence="4 7" id="KW-0812">Transmembrane</keyword>
<evidence type="ECO:0000256" key="6">
    <source>
        <dbReference type="ARBA" id="ARBA00023136"/>
    </source>
</evidence>
<dbReference type="EMBL" id="NAFK01000177">
    <property type="protein sequence ID" value="OSJ21046.1"/>
    <property type="molecule type" value="Genomic_DNA"/>
</dbReference>
<dbReference type="PANTHER" id="PTHR42718:SF46">
    <property type="entry name" value="BLR6921 PROTEIN"/>
    <property type="match status" value="1"/>
</dbReference>
<feature type="transmembrane region" description="Helical" evidence="7">
    <location>
        <begin position="45"/>
        <end position="62"/>
    </location>
</feature>
<feature type="transmembrane region" description="Helical" evidence="7">
    <location>
        <begin position="93"/>
        <end position="115"/>
    </location>
</feature>
<feature type="transmembrane region" description="Helical" evidence="7">
    <location>
        <begin position="299"/>
        <end position="321"/>
    </location>
</feature>
<dbReference type="InterPro" id="IPR036259">
    <property type="entry name" value="MFS_trans_sf"/>
</dbReference>
<dbReference type="PANTHER" id="PTHR42718">
    <property type="entry name" value="MAJOR FACILITATOR SUPERFAMILY MULTIDRUG TRANSPORTER MFSC"/>
    <property type="match status" value="1"/>
</dbReference>
<name>A0ABX3WSI5_9BRAD</name>
<feature type="transmembrane region" description="Helical" evidence="7">
    <location>
        <begin position="328"/>
        <end position="346"/>
    </location>
</feature>
<dbReference type="InterPro" id="IPR020846">
    <property type="entry name" value="MFS_dom"/>
</dbReference>
<dbReference type="Proteomes" id="UP000193884">
    <property type="component" value="Unassembled WGS sequence"/>
</dbReference>
<feature type="transmembrane region" description="Helical" evidence="7">
    <location>
        <begin position="127"/>
        <end position="148"/>
    </location>
</feature>
<reference evidence="9 10" key="1">
    <citation type="submission" date="2017-03" db="EMBL/GenBank/DDBJ databases">
        <title>Whole genome sequences of fourteen strains of Bradyrhizobium canariense and one strain of Bradyrhizobium japonicum isolated from Lupinus (Papilionoideae: Genisteae) species in Algeria.</title>
        <authorList>
            <person name="Crovadore J."/>
            <person name="Chekireb D."/>
            <person name="Brachmann A."/>
            <person name="Chablais R."/>
            <person name="Cochard B."/>
            <person name="Lefort F."/>
        </authorList>
    </citation>
    <scope>NUCLEOTIDE SEQUENCE [LARGE SCALE GENOMIC DNA]</scope>
    <source>
        <strain evidence="9 10">UBMAN05</strain>
    </source>
</reference>
<evidence type="ECO:0000256" key="3">
    <source>
        <dbReference type="ARBA" id="ARBA00022475"/>
    </source>
</evidence>
<evidence type="ECO:0000256" key="7">
    <source>
        <dbReference type="SAM" id="Phobius"/>
    </source>
</evidence>
<feature type="transmembrane region" description="Helical" evidence="7">
    <location>
        <begin position="352"/>
        <end position="371"/>
    </location>
</feature>
<feature type="transmembrane region" description="Helical" evidence="7">
    <location>
        <begin position="186"/>
        <end position="205"/>
    </location>
</feature>
<feature type="transmembrane region" description="Helical" evidence="7">
    <location>
        <begin position="264"/>
        <end position="284"/>
    </location>
</feature>
<evidence type="ECO:0000256" key="4">
    <source>
        <dbReference type="ARBA" id="ARBA00022692"/>
    </source>
</evidence>